<reference evidence="1 2" key="1">
    <citation type="journal article" date="2021" name="bioRxiv">
        <title>Unique metabolic strategies in Hadean analogues reveal hints for primordial physiology.</title>
        <authorList>
            <person name="Nobu M.K."/>
            <person name="Nakai R."/>
            <person name="Tamazawa S."/>
            <person name="Mori H."/>
            <person name="Toyoda A."/>
            <person name="Ijiri A."/>
            <person name="Suzuki S."/>
            <person name="Kurokawa K."/>
            <person name="Kamagata Y."/>
            <person name="Tamaki H."/>
        </authorList>
    </citation>
    <scope>NUCLEOTIDE SEQUENCE [LARGE SCALE GENOMIC DNA]</scope>
    <source>
        <strain evidence="1">BS525</strain>
    </source>
</reference>
<dbReference type="AlphaFoldDB" id="A0A9E2F5K6"/>
<gene>
    <name evidence="1" type="ORF">DDT42_02158</name>
</gene>
<protein>
    <submittedName>
        <fullName evidence="1">Uncharacterized protein</fullName>
    </submittedName>
</protein>
<accession>A0A9E2F5K6</accession>
<name>A0A9E2F5K6_PSYF1</name>
<organism evidence="1 2">
    <name type="scientific">Psychracetigena formicireducens</name>
    <dbReference type="NCBI Taxonomy" id="2986056"/>
    <lineage>
        <taxon>Bacteria</taxon>
        <taxon>Bacillati</taxon>
        <taxon>Candidatus Lithacetigenota</taxon>
        <taxon>Candidatus Psychracetigena</taxon>
    </lineage>
</organism>
<dbReference type="EMBL" id="QLTW01000423">
    <property type="protein sequence ID" value="MBT9146276.1"/>
    <property type="molecule type" value="Genomic_DNA"/>
</dbReference>
<dbReference type="Proteomes" id="UP000811545">
    <property type="component" value="Unassembled WGS sequence"/>
</dbReference>
<evidence type="ECO:0000313" key="2">
    <source>
        <dbReference type="Proteomes" id="UP000811545"/>
    </source>
</evidence>
<evidence type="ECO:0000313" key="1">
    <source>
        <dbReference type="EMBL" id="MBT9146276.1"/>
    </source>
</evidence>
<proteinExistence type="predicted"/>
<comment type="caution">
    <text evidence="1">The sequence shown here is derived from an EMBL/GenBank/DDBJ whole genome shotgun (WGS) entry which is preliminary data.</text>
</comment>
<sequence>MMLLVFSNLKLQGQGFQGPEMTIQGKVYVIDFSYEFDKKPEYGYISIWNKANTLMHLPENPSNPDLIEYPCTPYTEDEEDWDISERTHYAEMDFLQKAFIKVLGTARVESIDTRADMTVVLYLNNLGKVQEIKLVISADFAISPSDIPALEDEIKKMEFSIHPICKSGNYISVILDVSGSTLQKDWTWRK</sequence>